<dbReference type="InterPro" id="IPR005135">
    <property type="entry name" value="Endo/exonuclease/phosphatase"/>
</dbReference>
<keyword evidence="4" id="KW-0378">Hydrolase</keyword>
<keyword evidence="2" id="KW-0472">Membrane</keyword>
<feature type="compositionally biased region" description="Basic and acidic residues" evidence="1">
    <location>
        <begin position="342"/>
        <end position="352"/>
    </location>
</feature>
<dbReference type="AlphaFoldDB" id="A0A9X2P4C9"/>
<feature type="domain" description="Endonuclease/exonuclease/phosphatase" evidence="3">
    <location>
        <begin position="112"/>
        <end position="314"/>
    </location>
</feature>
<dbReference type="Proteomes" id="UP001142175">
    <property type="component" value="Unassembled WGS sequence"/>
</dbReference>
<name>A0A9X2P4C9_9BACT</name>
<evidence type="ECO:0000256" key="1">
    <source>
        <dbReference type="SAM" id="MobiDB-lite"/>
    </source>
</evidence>
<protein>
    <submittedName>
        <fullName evidence="4">Endonuclease/exonuclease/phosphatase family protein</fullName>
    </submittedName>
</protein>
<evidence type="ECO:0000313" key="4">
    <source>
        <dbReference type="EMBL" id="MCR9013933.1"/>
    </source>
</evidence>
<dbReference type="GO" id="GO:0006506">
    <property type="term" value="P:GPI anchor biosynthetic process"/>
    <property type="evidence" value="ECO:0007669"/>
    <property type="project" value="TreeGrafter"/>
</dbReference>
<keyword evidence="2" id="KW-1133">Transmembrane helix</keyword>
<keyword evidence="4" id="KW-0255">Endonuclease</keyword>
<accession>A0A9X2P4C9</accession>
<dbReference type="InterPro" id="IPR036691">
    <property type="entry name" value="Endo/exonu/phosph_ase_sf"/>
</dbReference>
<feature type="transmembrane region" description="Helical" evidence="2">
    <location>
        <begin position="6"/>
        <end position="22"/>
    </location>
</feature>
<dbReference type="InterPro" id="IPR051916">
    <property type="entry name" value="GPI-anchor_lipid_remodeler"/>
</dbReference>
<dbReference type="Gene3D" id="3.60.10.10">
    <property type="entry name" value="Endonuclease/exonuclease/phosphatase"/>
    <property type="match status" value="1"/>
</dbReference>
<keyword evidence="5" id="KW-1185">Reference proteome</keyword>
<dbReference type="RefSeq" id="WP_258421824.1">
    <property type="nucleotide sequence ID" value="NZ_JANSUY010000001.1"/>
</dbReference>
<comment type="caution">
    <text evidence="4">The sequence shown here is derived from an EMBL/GenBank/DDBJ whole genome shotgun (WGS) entry which is preliminary data.</text>
</comment>
<keyword evidence="2" id="KW-0812">Transmembrane</keyword>
<feature type="region of interest" description="Disordered" evidence="1">
    <location>
        <begin position="320"/>
        <end position="352"/>
    </location>
</feature>
<dbReference type="PANTHER" id="PTHR14859">
    <property type="entry name" value="CALCOFLUOR WHITE HYPERSENSITIVE PROTEIN PRECURSOR"/>
    <property type="match status" value="1"/>
</dbReference>
<dbReference type="Pfam" id="PF03372">
    <property type="entry name" value="Exo_endo_phos"/>
    <property type="match status" value="1"/>
</dbReference>
<evidence type="ECO:0000256" key="2">
    <source>
        <dbReference type="SAM" id="Phobius"/>
    </source>
</evidence>
<keyword evidence="4" id="KW-0540">Nuclease</keyword>
<gene>
    <name evidence="4" type="ORF">NU887_02735</name>
</gene>
<organism evidence="4 5">
    <name type="scientific">Aquiflexum gelatinilyticum</name>
    <dbReference type="NCBI Taxonomy" id="2961943"/>
    <lineage>
        <taxon>Bacteria</taxon>
        <taxon>Pseudomonadati</taxon>
        <taxon>Bacteroidota</taxon>
        <taxon>Cytophagia</taxon>
        <taxon>Cytophagales</taxon>
        <taxon>Cyclobacteriaceae</taxon>
        <taxon>Aquiflexum</taxon>
    </lineage>
</organism>
<sequence>MIKLFLYILSIFILLAGLIPLIKKDNWAYRIFDYPRFQKLAICVTLIIIWSFQISEFGFNKETILFYLLVAMSIHLVYDIYPFTFFGKKMVMKTKKLFENRPKISVLIMNVYQYNTDYHKVIALVKNVRPDVVLLVETDDKWKNGLAELDKEYRYSIKKPLENTYGMLFFSKLKILSSETHYLIDEEIPSMEIDVKLSDGNPLKIYAIHPTPPVPGENPKSTERDAEILLVGKKAKEYGRPALVMGDLNDVGWSYTSELFLKTSGLLDPRRGRGMFSTFHAKYFFLRWPLDHIFVSRHFTLDKIKVEKSIGSDHFPISGKFSLQPDNDNEKLQSDAESENEAVEKIKNGKES</sequence>
<evidence type="ECO:0000259" key="3">
    <source>
        <dbReference type="Pfam" id="PF03372"/>
    </source>
</evidence>
<dbReference type="PANTHER" id="PTHR14859:SF15">
    <property type="entry name" value="ENDONUCLEASE_EXONUCLEASE_PHOSPHATASE DOMAIN-CONTAINING PROTEIN"/>
    <property type="match status" value="1"/>
</dbReference>
<dbReference type="SUPFAM" id="SSF56219">
    <property type="entry name" value="DNase I-like"/>
    <property type="match status" value="1"/>
</dbReference>
<reference evidence="4" key="1">
    <citation type="submission" date="2022-08" db="EMBL/GenBank/DDBJ databases">
        <authorList>
            <person name="Zhang D."/>
        </authorList>
    </citation>
    <scope>NUCLEOTIDE SEQUENCE</scope>
    <source>
        <strain evidence="4">XJ19-11</strain>
    </source>
</reference>
<dbReference type="GO" id="GO:0004519">
    <property type="term" value="F:endonuclease activity"/>
    <property type="evidence" value="ECO:0007669"/>
    <property type="project" value="UniProtKB-KW"/>
</dbReference>
<evidence type="ECO:0000313" key="5">
    <source>
        <dbReference type="Proteomes" id="UP001142175"/>
    </source>
</evidence>
<dbReference type="GO" id="GO:0016020">
    <property type="term" value="C:membrane"/>
    <property type="evidence" value="ECO:0007669"/>
    <property type="project" value="GOC"/>
</dbReference>
<dbReference type="EMBL" id="JANSUY010000001">
    <property type="protein sequence ID" value="MCR9013933.1"/>
    <property type="molecule type" value="Genomic_DNA"/>
</dbReference>
<feature type="transmembrane region" description="Helical" evidence="2">
    <location>
        <begin position="34"/>
        <end position="52"/>
    </location>
</feature>
<proteinExistence type="predicted"/>
<feature type="transmembrane region" description="Helical" evidence="2">
    <location>
        <begin position="64"/>
        <end position="86"/>
    </location>
</feature>